<feature type="region of interest" description="Disordered" evidence="1">
    <location>
        <begin position="82"/>
        <end position="116"/>
    </location>
</feature>
<accession>A0A918XI68</accession>
<protein>
    <submittedName>
        <fullName evidence="2">Uncharacterized protein</fullName>
    </submittedName>
</protein>
<evidence type="ECO:0000313" key="3">
    <source>
        <dbReference type="Proteomes" id="UP000654947"/>
    </source>
</evidence>
<feature type="compositionally biased region" description="Basic and acidic residues" evidence="1">
    <location>
        <begin position="40"/>
        <end position="52"/>
    </location>
</feature>
<sequence>MVRPVLHRYASLISEALRTALPHRPRRRVRHVQEASTTPDARRAAEEPPRPEALRAIARAEPSSGTIVGWAQLADVLVAEASESSLHPSERWQRSPEAPGADASLQPRAARRPDLR</sequence>
<keyword evidence="3" id="KW-1185">Reference proteome</keyword>
<evidence type="ECO:0000313" key="2">
    <source>
        <dbReference type="EMBL" id="GHD33259.1"/>
    </source>
</evidence>
<comment type="caution">
    <text evidence="2">The sequence shown here is derived from an EMBL/GenBank/DDBJ whole genome shotgun (WGS) entry which is preliminary data.</text>
</comment>
<organism evidence="2 3">
    <name type="scientific">Nocardiopsis kunsanensis</name>
    <dbReference type="NCBI Taxonomy" id="141693"/>
    <lineage>
        <taxon>Bacteria</taxon>
        <taxon>Bacillati</taxon>
        <taxon>Actinomycetota</taxon>
        <taxon>Actinomycetes</taxon>
        <taxon>Streptosporangiales</taxon>
        <taxon>Nocardiopsidaceae</taxon>
        <taxon>Nocardiopsis</taxon>
    </lineage>
</organism>
<evidence type="ECO:0000256" key="1">
    <source>
        <dbReference type="SAM" id="MobiDB-lite"/>
    </source>
</evidence>
<feature type="region of interest" description="Disordered" evidence="1">
    <location>
        <begin position="24"/>
        <end position="52"/>
    </location>
</feature>
<reference evidence="2 3" key="1">
    <citation type="journal article" date="2014" name="Int. J. Syst. Evol. Microbiol.">
        <title>Complete genome sequence of Corynebacterium casei LMG S-19264T (=DSM 44701T), isolated from a smear-ripened cheese.</title>
        <authorList>
            <consortium name="US DOE Joint Genome Institute (JGI-PGF)"/>
            <person name="Walter F."/>
            <person name="Albersmeier A."/>
            <person name="Kalinowski J."/>
            <person name="Ruckert C."/>
        </authorList>
    </citation>
    <scope>NUCLEOTIDE SEQUENCE [LARGE SCALE GENOMIC DNA]</scope>
    <source>
        <strain evidence="2 3">KCTC 19473</strain>
    </source>
</reference>
<dbReference type="Proteomes" id="UP000654947">
    <property type="component" value="Unassembled WGS sequence"/>
</dbReference>
<dbReference type="EMBL" id="BMXL01000026">
    <property type="protein sequence ID" value="GHD33259.1"/>
    <property type="molecule type" value="Genomic_DNA"/>
</dbReference>
<dbReference type="AlphaFoldDB" id="A0A918XI68"/>
<proteinExistence type="predicted"/>
<name>A0A918XI68_9ACTN</name>
<gene>
    <name evidence="2" type="ORF">GCM10007147_37730</name>
</gene>